<gene>
    <name evidence="1" type="ORF">MT2528_4423</name>
</gene>
<organism evidence="1 2">
    <name type="scientific">Moritella viscosa</name>
    <dbReference type="NCBI Taxonomy" id="80854"/>
    <lineage>
        <taxon>Bacteria</taxon>
        <taxon>Pseudomonadati</taxon>
        <taxon>Pseudomonadota</taxon>
        <taxon>Gammaproteobacteria</taxon>
        <taxon>Alteromonadales</taxon>
        <taxon>Moritellaceae</taxon>
        <taxon>Moritella</taxon>
    </lineage>
</organism>
<dbReference type="Proteomes" id="UP000182660">
    <property type="component" value="Unassembled WGS sequence"/>
</dbReference>
<name>A0ABY1HLH1_9GAMM</name>
<keyword evidence="2" id="KW-1185">Reference proteome</keyword>
<dbReference type="EMBL" id="FPLJ01000132">
    <property type="protein sequence ID" value="SGZ02576.1"/>
    <property type="molecule type" value="Genomic_DNA"/>
</dbReference>
<proteinExistence type="predicted"/>
<evidence type="ECO:0000313" key="1">
    <source>
        <dbReference type="EMBL" id="SGZ02576.1"/>
    </source>
</evidence>
<sequence>MIGTSESKNAGIAKNNIGTPALAYAMLGTVKVNKTSVIFVDLCTISSWCLYNWILDLPN</sequence>
<protein>
    <submittedName>
        <fullName evidence="1">Chlamydia 15 kDa cysteine-rich outer membrane protein (CRPA)</fullName>
    </submittedName>
</protein>
<reference evidence="1 2" key="1">
    <citation type="submission" date="2016-11" db="EMBL/GenBank/DDBJ databases">
        <authorList>
            <person name="Klemetsen T."/>
        </authorList>
    </citation>
    <scope>NUCLEOTIDE SEQUENCE [LARGE SCALE GENOMIC DNA]</scope>
    <source>
        <strain evidence="1">MT 2528</strain>
    </source>
</reference>
<accession>A0ABY1HLH1</accession>
<evidence type="ECO:0000313" key="2">
    <source>
        <dbReference type="Proteomes" id="UP000182660"/>
    </source>
</evidence>
<comment type="caution">
    <text evidence="1">The sequence shown here is derived from an EMBL/GenBank/DDBJ whole genome shotgun (WGS) entry which is preliminary data.</text>
</comment>